<dbReference type="EMBL" id="ML178828">
    <property type="protein sequence ID" value="TFL00510.1"/>
    <property type="molecule type" value="Genomic_DNA"/>
</dbReference>
<dbReference type="PANTHER" id="PTHR15398">
    <property type="entry name" value="BROMODOMAIN-CONTAINING PROTEIN 8"/>
    <property type="match status" value="1"/>
</dbReference>
<feature type="compositionally biased region" description="Basic and acidic residues" evidence="4">
    <location>
        <begin position="324"/>
        <end position="350"/>
    </location>
</feature>
<evidence type="ECO:0000256" key="4">
    <source>
        <dbReference type="SAM" id="MobiDB-lite"/>
    </source>
</evidence>
<accession>A0A5C3QHB6</accession>
<evidence type="ECO:0000313" key="6">
    <source>
        <dbReference type="EMBL" id="TFL00510.1"/>
    </source>
</evidence>
<feature type="compositionally biased region" description="Basic residues" evidence="4">
    <location>
        <begin position="280"/>
        <end position="293"/>
    </location>
</feature>
<evidence type="ECO:0000313" key="7">
    <source>
        <dbReference type="Proteomes" id="UP000305067"/>
    </source>
</evidence>
<evidence type="ECO:0000256" key="1">
    <source>
        <dbReference type="ARBA" id="ARBA00023117"/>
    </source>
</evidence>
<feature type="domain" description="Bromo" evidence="5">
    <location>
        <begin position="391"/>
        <end position="461"/>
    </location>
</feature>
<evidence type="ECO:0000259" key="5">
    <source>
        <dbReference type="PROSITE" id="PS50014"/>
    </source>
</evidence>
<dbReference type="GO" id="GO:0035267">
    <property type="term" value="C:NuA4 histone acetyltransferase complex"/>
    <property type="evidence" value="ECO:0007669"/>
    <property type="project" value="TreeGrafter"/>
</dbReference>
<dbReference type="CDD" id="cd04369">
    <property type="entry name" value="Bromodomain"/>
    <property type="match status" value="1"/>
</dbReference>
<reference evidence="6 7" key="1">
    <citation type="journal article" date="2019" name="Nat. Ecol. Evol.">
        <title>Megaphylogeny resolves global patterns of mushroom evolution.</title>
        <authorList>
            <person name="Varga T."/>
            <person name="Krizsan K."/>
            <person name="Foldi C."/>
            <person name="Dima B."/>
            <person name="Sanchez-Garcia M."/>
            <person name="Sanchez-Ramirez S."/>
            <person name="Szollosi G.J."/>
            <person name="Szarkandi J.G."/>
            <person name="Papp V."/>
            <person name="Albert L."/>
            <person name="Andreopoulos W."/>
            <person name="Angelini C."/>
            <person name="Antonin V."/>
            <person name="Barry K.W."/>
            <person name="Bougher N.L."/>
            <person name="Buchanan P."/>
            <person name="Buyck B."/>
            <person name="Bense V."/>
            <person name="Catcheside P."/>
            <person name="Chovatia M."/>
            <person name="Cooper J."/>
            <person name="Damon W."/>
            <person name="Desjardin D."/>
            <person name="Finy P."/>
            <person name="Geml J."/>
            <person name="Haridas S."/>
            <person name="Hughes K."/>
            <person name="Justo A."/>
            <person name="Karasinski D."/>
            <person name="Kautmanova I."/>
            <person name="Kiss B."/>
            <person name="Kocsube S."/>
            <person name="Kotiranta H."/>
            <person name="LaButti K.M."/>
            <person name="Lechner B.E."/>
            <person name="Liimatainen K."/>
            <person name="Lipzen A."/>
            <person name="Lukacs Z."/>
            <person name="Mihaltcheva S."/>
            <person name="Morgado L.N."/>
            <person name="Niskanen T."/>
            <person name="Noordeloos M.E."/>
            <person name="Ohm R.A."/>
            <person name="Ortiz-Santana B."/>
            <person name="Ovrebo C."/>
            <person name="Racz N."/>
            <person name="Riley R."/>
            <person name="Savchenko A."/>
            <person name="Shiryaev A."/>
            <person name="Soop K."/>
            <person name="Spirin V."/>
            <person name="Szebenyi C."/>
            <person name="Tomsovsky M."/>
            <person name="Tulloss R.E."/>
            <person name="Uehling J."/>
            <person name="Grigoriev I.V."/>
            <person name="Vagvolgyi C."/>
            <person name="Papp T."/>
            <person name="Martin F.M."/>
            <person name="Miettinen O."/>
            <person name="Hibbett D.S."/>
            <person name="Nagy L.G."/>
        </authorList>
    </citation>
    <scope>NUCLEOTIDE SEQUENCE [LARGE SCALE GENOMIC DNA]</scope>
    <source>
        <strain evidence="6 7">CBS 309.79</strain>
    </source>
</reference>
<dbReference type="OrthoDB" id="1742084at2759"/>
<feature type="compositionally biased region" description="Polar residues" evidence="4">
    <location>
        <begin position="245"/>
        <end position="262"/>
    </location>
</feature>
<dbReference type="STRING" id="1884261.A0A5C3QHB6"/>
<dbReference type="GO" id="GO:0006325">
    <property type="term" value="P:chromatin organization"/>
    <property type="evidence" value="ECO:0007669"/>
    <property type="project" value="UniProtKB-ARBA"/>
</dbReference>
<dbReference type="InterPro" id="IPR001487">
    <property type="entry name" value="Bromodomain"/>
</dbReference>
<evidence type="ECO:0000256" key="3">
    <source>
        <dbReference type="SAM" id="Coils"/>
    </source>
</evidence>
<keyword evidence="1 2" id="KW-0103">Bromodomain</keyword>
<sequence>MSASTRSRRRSTVQASESSLRAQKEREICTLDRLLLSQAVYEVGANAWPQVAKLLSKHPLVPKSKAFNAQGCRSLYNTLMEENELEHDEACDHPKAPIHLQLAEAYYFPRLHELREAILEEEQKFKEVSQEIEEIRAGKWDSKLQEGFKGGSDDGTDPSETIKSEAGSPSLSQVEADEVTESDRPRSDKGDSEEAEVHESVVTSHDGDSVREQTPTPKPSSKRTASRARSSATGSELFVEDATMSRESPSSTVDMDGSMNQNEDADSDTDSQPPTEGNRAGRKSRGGTRRGRSSHTGPNRGSTRPRSTMSGEPEDIPSEPVATRTREGKRRAPAETSEASRDTKRQREESELVTDEPVHPTKRRRGGAQQSVKEYSKRFQTVILMVHDQIVRHKNGTIFHNPIKLSEAPDYHEMIKRPMDLKTIKARIKDGSITNSQEFERDVYLMFANAMMYNRPGSDVHEMAKTMMQDSDLAIKSFRETEEFHKGTR</sequence>
<keyword evidence="3" id="KW-0175">Coiled coil</keyword>
<evidence type="ECO:0000256" key="2">
    <source>
        <dbReference type="PROSITE-ProRule" id="PRU00035"/>
    </source>
</evidence>
<feature type="coiled-coil region" evidence="3">
    <location>
        <begin position="111"/>
        <end position="138"/>
    </location>
</feature>
<dbReference type="PRINTS" id="PR00503">
    <property type="entry name" value="BROMODOMAIN"/>
</dbReference>
<dbReference type="Pfam" id="PF00439">
    <property type="entry name" value="Bromodomain"/>
    <property type="match status" value="1"/>
</dbReference>
<name>A0A5C3QHB6_9AGAR</name>
<dbReference type="InterPro" id="IPR036427">
    <property type="entry name" value="Bromodomain-like_sf"/>
</dbReference>
<proteinExistence type="predicted"/>
<feature type="compositionally biased region" description="Polar residues" evidence="4">
    <location>
        <begin position="299"/>
        <end position="310"/>
    </location>
</feature>
<keyword evidence="7" id="KW-1185">Reference proteome</keyword>
<dbReference type="AlphaFoldDB" id="A0A5C3QHB6"/>
<feature type="compositionally biased region" description="Basic and acidic residues" evidence="4">
    <location>
        <begin position="181"/>
        <end position="211"/>
    </location>
</feature>
<dbReference type="Proteomes" id="UP000305067">
    <property type="component" value="Unassembled WGS sequence"/>
</dbReference>
<dbReference type="Gene3D" id="1.20.920.10">
    <property type="entry name" value="Bromodomain-like"/>
    <property type="match status" value="1"/>
</dbReference>
<dbReference type="SUPFAM" id="SSF47370">
    <property type="entry name" value="Bromodomain"/>
    <property type="match status" value="1"/>
</dbReference>
<organism evidence="6 7">
    <name type="scientific">Pterulicium gracile</name>
    <dbReference type="NCBI Taxonomy" id="1884261"/>
    <lineage>
        <taxon>Eukaryota</taxon>
        <taxon>Fungi</taxon>
        <taxon>Dikarya</taxon>
        <taxon>Basidiomycota</taxon>
        <taxon>Agaricomycotina</taxon>
        <taxon>Agaricomycetes</taxon>
        <taxon>Agaricomycetidae</taxon>
        <taxon>Agaricales</taxon>
        <taxon>Pleurotineae</taxon>
        <taxon>Pterulaceae</taxon>
        <taxon>Pterulicium</taxon>
    </lineage>
</organism>
<protein>
    <recommendedName>
        <fullName evidence="5">Bromo domain-containing protein</fullName>
    </recommendedName>
</protein>
<dbReference type="SMART" id="SM00297">
    <property type="entry name" value="BROMO"/>
    <property type="match status" value="1"/>
</dbReference>
<dbReference type="PROSITE" id="PS50014">
    <property type="entry name" value="BROMODOMAIN_2"/>
    <property type="match status" value="1"/>
</dbReference>
<gene>
    <name evidence="6" type="ORF">BDV98DRAFT_569126</name>
</gene>
<feature type="region of interest" description="Disordered" evidence="4">
    <location>
        <begin position="143"/>
        <end position="373"/>
    </location>
</feature>
<dbReference type="PANTHER" id="PTHR15398:SF4">
    <property type="entry name" value="BROMODOMAIN-CONTAINING PROTEIN 8 ISOFORM X1"/>
    <property type="match status" value="1"/>
</dbReference>